<keyword evidence="2" id="KW-0012">Acyltransferase</keyword>
<evidence type="ECO:0000313" key="4">
    <source>
        <dbReference type="EMBL" id="MCC5468179.1"/>
    </source>
</evidence>
<protein>
    <submittedName>
        <fullName evidence="4">GNAT family N-acetyltransferase</fullName>
    </submittedName>
</protein>
<dbReference type="SUPFAM" id="SSF55729">
    <property type="entry name" value="Acyl-CoA N-acyltransferases (Nat)"/>
    <property type="match status" value="1"/>
</dbReference>
<accession>A0ABS8I075</accession>
<dbReference type="Gene3D" id="3.40.630.30">
    <property type="match status" value="1"/>
</dbReference>
<organism evidence="4 5">
    <name type="scientific">Pelosinus baikalensis</name>
    <dbReference type="NCBI Taxonomy" id="2892015"/>
    <lineage>
        <taxon>Bacteria</taxon>
        <taxon>Bacillati</taxon>
        <taxon>Bacillota</taxon>
        <taxon>Negativicutes</taxon>
        <taxon>Selenomonadales</taxon>
        <taxon>Sporomusaceae</taxon>
        <taxon>Pelosinus</taxon>
    </lineage>
</organism>
<dbReference type="PANTHER" id="PTHR43877">
    <property type="entry name" value="AMINOALKYLPHOSPHONATE N-ACETYLTRANSFERASE-RELATED-RELATED"/>
    <property type="match status" value="1"/>
</dbReference>
<dbReference type="CDD" id="cd04301">
    <property type="entry name" value="NAT_SF"/>
    <property type="match status" value="1"/>
</dbReference>
<dbReference type="EMBL" id="JAJHJB010000051">
    <property type="protein sequence ID" value="MCC5468179.1"/>
    <property type="molecule type" value="Genomic_DNA"/>
</dbReference>
<name>A0ABS8I075_9FIRM</name>
<comment type="caution">
    <text evidence="4">The sequence shown here is derived from an EMBL/GenBank/DDBJ whole genome shotgun (WGS) entry which is preliminary data.</text>
</comment>
<dbReference type="Proteomes" id="UP001165492">
    <property type="component" value="Unassembled WGS sequence"/>
</dbReference>
<sequence>MTDTSIIIEPMQAKYNKQISRLLVHGFGGKFKPLSNLNDEDLAHFFEKLFDYFPVEPANQRIVALQDEEVIGSLSIKWKAESNLKQEKQKFPWQAFKMFEKWTLVKLFLALYFLNHQPQARECYIADVSVHPAHRGKGVGKQLLQWAQHYVQAEPFLDVLSLHVSGKNQRAKHLYEQLSFHTHYQKNSLARYLIFNEFKWDYMVLNLK</sequence>
<dbReference type="Pfam" id="PF00583">
    <property type="entry name" value="Acetyltransf_1"/>
    <property type="match status" value="1"/>
</dbReference>
<keyword evidence="5" id="KW-1185">Reference proteome</keyword>
<dbReference type="RefSeq" id="WP_229537063.1">
    <property type="nucleotide sequence ID" value="NZ_JAJHJB010000051.1"/>
</dbReference>
<evidence type="ECO:0000256" key="1">
    <source>
        <dbReference type="ARBA" id="ARBA00022679"/>
    </source>
</evidence>
<dbReference type="PROSITE" id="PS51186">
    <property type="entry name" value="GNAT"/>
    <property type="match status" value="1"/>
</dbReference>
<dbReference type="InterPro" id="IPR000182">
    <property type="entry name" value="GNAT_dom"/>
</dbReference>
<evidence type="ECO:0000259" key="3">
    <source>
        <dbReference type="PROSITE" id="PS51186"/>
    </source>
</evidence>
<evidence type="ECO:0000256" key="2">
    <source>
        <dbReference type="ARBA" id="ARBA00023315"/>
    </source>
</evidence>
<dbReference type="PANTHER" id="PTHR43877:SF2">
    <property type="entry name" value="AMINOALKYLPHOSPHONATE N-ACETYLTRANSFERASE-RELATED"/>
    <property type="match status" value="1"/>
</dbReference>
<dbReference type="InterPro" id="IPR050832">
    <property type="entry name" value="Bact_Acetyltransf"/>
</dbReference>
<feature type="domain" description="N-acetyltransferase" evidence="3">
    <location>
        <begin position="32"/>
        <end position="208"/>
    </location>
</feature>
<dbReference type="InterPro" id="IPR016181">
    <property type="entry name" value="Acyl_CoA_acyltransferase"/>
</dbReference>
<reference evidence="4" key="1">
    <citation type="submission" date="2021-11" db="EMBL/GenBank/DDBJ databases">
        <title>Description of a new species Pelosinus isolated from the bottom sediments of Lake Baikal.</title>
        <authorList>
            <person name="Zakharyuk A."/>
        </authorList>
    </citation>
    <scope>NUCLEOTIDE SEQUENCE</scope>
    <source>
        <strain evidence="4">Bkl1</strain>
    </source>
</reference>
<gene>
    <name evidence="4" type="ORF">LMF89_22845</name>
</gene>
<keyword evidence="1" id="KW-0808">Transferase</keyword>
<proteinExistence type="predicted"/>
<evidence type="ECO:0000313" key="5">
    <source>
        <dbReference type="Proteomes" id="UP001165492"/>
    </source>
</evidence>